<keyword evidence="4 13" id="KW-0808">Transferase</keyword>
<feature type="domain" description="Histidine kinase" evidence="12">
    <location>
        <begin position="407"/>
        <end position="625"/>
    </location>
</feature>
<evidence type="ECO:0000256" key="3">
    <source>
        <dbReference type="ARBA" id="ARBA00022553"/>
    </source>
</evidence>
<dbReference type="HOGENOM" id="CLU_420282_0_0_7"/>
<dbReference type="SMART" id="SM00388">
    <property type="entry name" value="HisKA"/>
    <property type="match status" value="1"/>
</dbReference>
<evidence type="ECO:0000256" key="2">
    <source>
        <dbReference type="ARBA" id="ARBA00012438"/>
    </source>
</evidence>
<dbReference type="BioCyc" id="SCEL448385:SCE_RS48140-MONOMER"/>
<keyword evidence="11" id="KW-1133">Transmembrane helix</keyword>
<keyword evidence="6 13" id="KW-0418">Kinase</keyword>
<dbReference type="PANTHER" id="PTHR42878:SF7">
    <property type="entry name" value="SENSOR HISTIDINE KINASE GLRK"/>
    <property type="match status" value="1"/>
</dbReference>
<dbReference type="Gene3D" id="1.10.287.130">
    <property type="match status" value="1"/>
</dbReference>
<evidence type="ECO:0000256" key="9">
    <source>
        <dbReference type="SAM" id="Coils"/>
    </source>
</evidence>
<accession>A9EUP9</accession>
<dbReference type="KEGG" id="scl:sce0962"/>
<evidence type="ECO:0000256" key="1">
    <source>
        <dbReference type="ARBA" id="ARBA00000085"/>
    </source>
</evidence>
<dbReference type="CDD" id="cd00082">
    <property type="entry name" value="HisKA"/>
    <property type="match status" value="1"/>
</dbReference>
<organism evidence="13 14">
    <name type="scientific">Sorangium cellulosum (strain So ce56)</name>
    <name type="common">Polyangium cellulosum (strain So ce56)</name>
    <dbReference type="NCBI Taxonomy" id="448385"/>
    <lineage>
        <taxon>Bacteria</taxon>
        <taxon>Pseudomonadati</taxon>
        <taxon>Myxococcota</taxon>
        <taxon>Polyangia</taxon>
        <taxon>Polyangiales</taxon>
        <taxon>Polyangiaceae</taxon>
        <taxon>Sorangium</taxon>
    </lineage>
</organism>
<keyword evidence="8" id="KW-0902">Two-component regulatory system</keyword>
<keyword evidence="11" id="KW-0812">Transmembrane</keyword>
<gene>
    <name evidence="13" type="ordered locus">sce0962</name>
</gene>
<dbReference type="Pfam" id="PF00512">
    <property type="entry name" value="HisKA"/>
    <property type="match status" value="1"/>
</dbReference>
<feature type="region of interest" description="Disordered" evidence="10">
    <location>
        <begin position="623"/>
        <end position="652"/>
    </location>
</feature>
<comment type="catalytic activity">
    <reaction evidence="1">
        <text>ATP + protein L-histidine = ADP + protein N-phospho-L-histidine.</text>
        <dbReference type="EC" id="2.7.13.3"/>
    </reaction>
</comment>
<sequence length="652" mass="71780">MGNERRSKEWLDWMPLAALLPIGVVLLLSLHEIQDVHRRNIAATLQAVLSTTREGLLTWARQAKGAAGFWANEPRIRRAVAAQVEVRRGDGSLRDSPYLQDLRLELGGIVEREQCLGFDVIALDGTHVASDRDELLATKTLSAHDPDTIAAALRGSTVMGTPFAMRSPVLGRVTPVLVVAAPVRSVAGEGEIIAALAFRIDPGRELTQIAHRGQVGAAGETYAFDRHGRVVTELRFAQNLRDMGLLAAGERTSLNVEIRDPGGEAPDGSARRLPRMEQPLTRMATSAVAGIAGVDVEGYRDYRGVEVVGSWLWDQELDLGLATEIDKSSAYGVYGVTRRVVLTACGVTLLATLVLTILLQRRAKDLATGVQREQELRRELEDRVRRLECAETELKEAIRVREEFLRFASHELRTPLTSLRLLYEHMLRSRSQPLMVTLGSKDISRFLKVSSRELARITQVINNMFVVASFATGPPALNLERTELNEIVRRTARQVTEQLEADGCSLELQLDRSVFGYWDDARVEQVITNLLSNASRHGAGQPISLSVVRQAGFAVISVRDRGVGITPEQRDRLFEPFRWTPEAHSGLGVGLYVCRLIVWAHGGEILVESEPGQGTTFRVRLPLPPEIDGGDAALAPEGERKPAEERSNGGTE</sequence>
<dbReference type="SUPFAM" id="SSF47384">
    <property type="entry name" value="Homodimeric domain of signal transducing histidine kinase"/>
    <property type="match status" value="1"/>
</dbReference>
<dbReference type="SMART" id="SM00387">
    <property type="entry name" value="HATPase_c"/>
    <property type="match status" value="1"/>
</dbReference>
<dbReference type="PROSITE" id="PS50109">
    <property type="entry name" value="HIS_KIN"/>
    <property type="match status" value="1"/>
</dbReference>
<dbReference type="Pfam" id="PF02518">
    <property type="entry name" value="HATPase_c"/>
    <property type="match status" value="1"/>
</dbReference>
<dbReference type="GO" id="GO:0000155">
    <property type="term" value="F:phosphorelay sensor kinase activity"/>
    <property type="evidence" value="ECO:0007669"/>
    <property type="project" value="InterPro"/>
</dbReference>
<feature type="coiled-coil region" evidence="9">
    <location>
        <begin position="363"/>
        <end position="397"/>
    </location>
</feature>
<dbReference type="GO" id="GO:0030295">
    <property type="term" value="F:protein kinase activator activity"/>
    <property type="evidence" value="ECO:0007669"/>
    <property type="project" value="TreeGrafter"/>
</dbReference>
<dbReference type="InterPro" id="IPR003661">
    <property type="entry name" value="HisK_dim/P_dom"/>
</dbReference>
<dbReference type="PRINTS" id="PR00344">
    <property type="entry name" value="BCTRLSENSOR"/>
</dbReference>
<dbReference type="Gene3D" id="3.30.565.10">
    <property type="entry name" value="Histidine kinase-like ATPase, C-terminal domain"/>
    <property type="match status" value="1"/>
</dbReference>
<dbReference type="InterPro" id="IPR004358">
    <property type="entry name" value="Sig_transdc_His_kin-like_C"/>
</dbReference>
<dbReference type="EC" id="2.7.13.3" evidence="2"/>
<feature type="transmembrane region" description="Helical" evidence="11">
    <location>
        <begin position="13"/>
        <end position="30"/>
    </location>
</feature>
<feature type="compositionally biased region" description="Basic and acidic residues" evidence="10">
    <location>
        <begin position="637"/>
        <end position="652"/>
    </location>
</feature>
<dbReference type="InterPro" id="IPR036097">
    <property type="entry name" value="HisK_dim/P_sf"/>
</dbReference>
<evidence type="ECO:0000256" key="6">
    <source>
        <dbReference type="ARBA" id="ARBA00022777"/>
    </source>
</evidence>
<feature type="transmembrane region" description="Helical" evidence="11">
    <location>
        <begin position="340"/>
        <end position="359"/>
    </location>
</feature>
<protein>
    <recommendedName>
        <fullName evidence="2">histidine kinase</fullName>
        <ecNumber evidence="2">2.7.13.3</ecNumber>
    </recommendedName>
</protein>
<evidence type="ECO:0000256" key="11">
    <source>
        <dbReference type="SAM" id="Phobius"/>
    </source>
</evidence>
<reference evidence="13 14" key="1">
    <citation type="journal article" date="2007" name="Nat. Biotechnol.">
        <title>Complete genome sequence of the myxobacterium Sorangium cellulosum.</title>
        <authorList>
            <person name="Schneiker S."/>
            <person name="Perlova O."/>
            <person name="Kaiser O."/>
            <person name="Gerth K."/>
            <person name="Alici A."/>
            <person name="Altmeyer M.O."/>
            <person name="Bartels D."/>
            <person name="Bekel T."/>
            <person name="Beyer S."/>
            <person name="Bode E."/>
            <person name="Bode H.B."/>
            <person name="Bolten C.J."/>
            <person name="Choudhuri J.V."/>
            <person name="Doss S."/>
            <person name="Elnakady Y.A."/>
            <person name="Frank B."/>
            <person name="Gaigalat L."/>
            <person name="Goesmann A."/>
            <person name="Groeger C."/>
            <person name="Gross F."/>
            <person name="Jelsbak L."/>
            <person name="Jelsbak L."/>
            <person name="Kalinowski J."/>
            <person name="Kegler C."/>
            <person name="Knauber T."/>
            <person name="Konietzny S."/>
            <person name="Kopp M."/>
            <person name="Krause L."/>
            <person name="Krug D."/>
            <person name="Linke B."/>
            <person name="Mahmud T."/>
            <person name="Martinez-Arias R."/>
            <person name="McHardy A.C."/>
            <person name="Merai M."/>
            <person name="Meyer F."/>
            <person name="Mormann S."/>
            <person name="Munoz-Dorado J."/>
            <person name="Perez J."/>
            <person name="Pradella S."/>
            <person name="Rachid S."/>
            <person name="Raddatz G."/>
            <person name="Rosenau F."/>
            <person name="Rueckert C."/>
            <person name="Sasse F."/>
            <person name="Scharfe M."/>
            <person name="Schuster S.C."/>
            <person name="Suen G."/>
            <person name="Treuner-Lange A."/>
            <person name="Velicer G.J."/>
            <person name="Vorholter F.-J."/>
            <person name="Weissman K.J."/>
            <person name="Welch R.D."/>
            <person name="Wenzel S.C."/>
            <person name="Whitworth D.E."/>
            <person name="Wilhelm S."/>
            <person name="Wittmann C."/>
            <person name="Bloecker H."/>
            <person name="Puehler A."/>
            <person name="Mueller R."/>
        </authorList>
    </citation>
    <scope>NUCLEOTIDE SEQUENCE [LARGE SCALE GENOMIC DNA]</scope>
    <source>
        <strain evidence="14">So ce56</strain>
    </source>
</reference>
<keyword evidence="11" id="KW-0472">Membrane</keyword>
<evidence type="ECO:0000313" key="14">
    <source>
        <dbReference type="Proteomes" id="UP000002139"/>
    </source>
</evidence>
<evidence type="ECO:0000256" key="7">
    <source>
        <dbReference type="ARBA" id="ARBA00022840"/>
    </source>
</evidence>
<dbReference type="EMBL" id="AM746676">
    <property type="protein sequence ID" value="CAN91119.1"/>
    <property type="molecule type" value="Genomic_DNA"/>
</dbReference>
<dbReference type="STRING" id="448385.sce0962"/>
<evidence type="ECO:0000256" key="10">
    <source>
        <dbReference type="SAM" id="MobiDB-lite"/>
    </source>
</evidence>
<proteinExistence type="predicted"/>
<dbReference type="GO" id="GO:0007234">
    <property type="term" value="P:osmosensory signaling via phosphorelay pathway"/>
    <property type="evidence" value="ECO:0007669"/>
    <property type="project" value="TreeGrafter"/>
</dbReference>
<dbReference type="InterPro" id="IPR050351">
    <property type="entry name" value="BphY/WalK/GraS-like"/>
</dbReference>
<keyword evidence="9" id="KW-0175">Coiled coil</keyword>
<dbReference type="GO" id="GO:0000156">
    <property type="term" value="F:phosphorelay response regulator activity"/>
    <property type="evidence" value="ECO:0007669"/>
    <property type="project" value="TreeGrafter"/>
</dbReference>
<name>A9EUP9_SORC5</name>
<keyword evidence="14" id="KW-1185">Reference proteome</keyword>
<keyword evidence="7" id="KW-0067">ATP-binding</keyword>
<evidence type="ECO:0000259" key="12">
    <source>
        <dbReference type="PROSITE" id="PS50109"/>
    </source>
</evidence>
<dbReference type="AlphaFoldDB" id="A9EUP9"/>
<dbReference type="eggNOG" id="COG2205">
    <property type="taxonomic scope" value="Bacteria"/>
</dbReference>
<dbReference type="InterPro" id="IPR003594">
    <property type="entry name" value="HATPase_dom"/>
</dbReference>
<keyword evidence="5" id="KW-0547">Nucleotide-binding</keyword>
<dbReference type="Proteomes" id="UP000002139">
    <property type="component" value="Chromosome"/>
</dbReference>
<evidence type="ECO:0000256" key="5">
    <source>
        <dbReference type="ARBA" id="ARBA00022741"/>
    </source>
</evidence>
<evidence type="ECO:0000256" key="8">
    <source>
        <dbReference type="ARBA" id="ARBA00023012"/>
    </source>
</evidence>
<keyword evidence="3" id="KW-0597">Phosphoprotein</keyword>
<dbReference type="RefSeq" id="WP_012233596.1">
    <property type="nucleotide sequence ID" value="NC_010162.1"/>
</dbReference>
<evidence type="ECO:0000313" key="13">
    <source>
        <dbReference type="EMBL" id="CAN91119.1"/>
    </source>
</evidence>
<dbReference type="SUPFAM" id="SSF55874">
    <property type="entry name" value="ATPase domain of HSP90 chaperone/DNA topoisomerase II/histidine kinase"/>
    <property type="match status" value="1"/>
</dbReference>
<dbReference type="OrthoDB" id="5524356at2"/>
<dbReference type="eggNOG" id="COG0515">
    <property type="taxonomic scope" value="Bacteria"/>
</dbReference>
<dbReference type="InterPro" id="IPR036890">
    <property type="entry name" value="HATPase_C_sf"/>
</dbReference>
<dbReference type="PANTHER" id="PTHR42878">
    <property type="entry name" value="TWO-COMPONENT HISTIDINE KINASE"/>
    <property type="match status" value="1"/>
</dbReference>
<dbReference type="InterPro" id="IPR005467">
    <property type="entry name" value="His_kinase_dom"/>
</dbReference>
<evidence type="ECO:0000256" key="4">
    <source>
        <dbReference type="ARBA" id="ARBA00022679"/>
    </source>
</evidence>
<dbReference type="GO" id="GO:0005524">
    <property type="term" value="F:ATP binding"/>
    <property type="evidence" value="ECO:0007669"/>
    <property type="project" value="UniProtKB-KW"/>
</dbReference>